<sequence>MPSSLASQLQNIASVDASRLTSRYGQPSSKSYLFPPKVAEAQDLDAVFALAQSGFDELLHLDPEIEEFERELFSEAAKRTDRMMLNKEENDKLDETLARCLRRLGKWVGIMAGGKCIEWLVRRFRVHEFNTEVLLQAFLPYHDSPNFARILAILSLPTSSPYSAPFAPLVKAAQQVPREYITTAVSSARDPSLRLLTDVAESVKTAVDEKTVHRALLAFWTATLVDLLERSRSSSGRISEGVVKVLVETFVTLLSTPNAGPEVNAAVYPPLVLLTRTVHLSDPAFLAVIESLLTPNSGANPPQRLLTLLVILDQRKGWEGGLGDDAAARLAKIPQIGDLLVAAIDKYGFVEATKSVVGALLEDVALSQETLTKLVDYPTLATPVVEIAVAKLLETPAEVHSIARPLLSTLRQRHPNLTDAAVLEASSSSPVDSALVQWTSAESAFIDVHSADVASRVSGVKEMYAVAEAAGLNSSNAAQLLGDSADEALRSVQTAILARLRDTDAAVLTALYAESDLLLALLTGVDYIEAVTPAFVASNPVREALGLHLAFLGASYIPAHSEIKNKVFEKLLIPNLLATEERRAFGPEQWTSVVKASRLLDRVQSIVAIDASRDELVKFNQDLIKSLTRGIASSGDIGVHVDALIANLSMALPAARLLASLTLAELVTSAGGYQHVVAARSLTALQSYLTGKQMRDIEQVETPLATDLIKAVVSKPALAKTQQRAYLALLTSAVSLKEAAEAQTNWLNDVAEESTEAQTRVITHSLYRWANSANLSAAVSRHLLQAVLSQLGEDALIFLASVWTSPVESSLRVAALRHATAFVKAYSNNAKATDFQVIIPATLVTLQDSAKPVREATAALLRAIAATPQSGSADIYGLDAIYGSRSDLVQLLKPSDLTKYLEALIKALDDMVIDAGRLASVHASVLDSQKKDKKEVTHRRDVVDWLMSHVLGWRSDTPRRSLLSSLARVANVSRLYGSIPLLTSLAASDKDEASWLSTLPATHRKEYLELAFGSFAARHVSALNENNSEAWKFLLELVTSAPTPVTLELRAISLARLTSGLFPALRSPLKSAYVEALIHSLHSLSPEDNLISKAALAKLVLAPAEIVTVLEALLEPFESQVHRKKVKTDEGEDKTEQAVADLTVFIESRDWKALTGDAPVVASLMGVLATVLSKRQAIKEGVDYLEQEILGAILAQIEQITDAGEILRARVGIEVIVKTIRASSNPRTAQRALLVASELARLIPETVLHNVMPIFTFMGSSDLQRDDAFSFGVVEKTVERIVPVMAASLKDKADSKLDLYTESRTFLAIFTDMAARLPKHRTLPFFVHLVKSLGAEDFLAPVAMLLAERGGKGKNAASGSLELSLSLASAFPPALRTEVTLDIVQEVARIINDLSDSSSSGDEDEGTSFLANGEPSTRQASVLLHLASGITKQLVGRVTPQPVVEEIVSALITLAASPAVTEEVADQLDTTLSGAMQLLAVGSFLDITARILESGNVTDISRALDLFATRLPLIKPELRGKSATAMGTIIRRTAALLEERGAATASALAALGRVVSTAIKSEDSALAAITPVVVAASKEGDFIEESVSLLAALVRHLGSRAIPFIQSVLDVCLAIARNSASSPIAVEAAFATIATLVDTVPTFVSSKQLVTVLGAAADYRATDEAASSSLITAIAKRIPTKTLIPVVMELWKSIQSAPASSIEAFFYLLRQTLRHGDSKAIPSHTKPLFAFFLEVFDIRHKAGARMAPEAVDAAETSAISSFLELVIKLSEAAFKPLFVRLYDWAVVDLSAPASDAHVVARRKILLRVMDGLLAKFRHLLTPYMGTLMPFVEELLAAYSIGEVEDESLWALLLGVLAHSMDVDDGAFWTDATLLKLLPLVVEQLALFPSVTATPESPAAKALAAMAATTSSEATLKKVNSAICLATRAEEPKARMAALYALDAAWERHSDELIQFVPETVAEFLAELLEDENSEVEGLARKVLARIEGVTGSLKEYLE</sequence>
<evidence type="ECO:0000256" key="5">
    <source>
        <dbReference type="ARBA" id="ARBA00022552"/>
    </source>
</evidence>
<dbReference type="SMART" id="SM01036">
    <property type="entry name" value="BP28CT"/>
    <property type="match status" value="1"/>
</dbReference>
<dbReference type="EMBL" id="JBBXJM010000001">
    <property type="protein sequence ID" value="KAL1412540.1"/>
    <property type="molecule type" value="Genomic_DNA"/>
</dbReference>
<evidence type="ECO:0000256" key="3">
    <source>
        <dbReference type="ARBA" id="ARBA00015399"/>
    </source>
</evidence>
<protein>
    <recommendedName>
        <fullName evidence="3 8">U3 small nucleolar RNA-associated protein 10</fullName>
    </recommendedName>
</protein>
<dbReference type="PANTHER" id="PTHR13457:SF1">
    <property type="entry name" value="HEAT REPEAT-CONTAINING PROTEIN 1"/>
    <property type="match status" value="1"/>
</dbReference>
<comment type="similarity">
    <text evidence="2 8">Belongs to the HEATR1/UTP10 family.</text>
</comment>
<dbReference type="InterPro" id="IPR040191">
    <property type="entry name" value="UTP10"/>
</dbReference>
<evidence type="ECO:0000256" key="7">
    <source>
        <dbReference type="ARBA" id="ARBA00023274"/>
    </source>
</evidence>
<evidence type="ECO:0000256" key="8">
    <source>
        <dbReference type="RuleBase" id="RU367065"/>
    </source>
</evidence>
<evidence type="ECO:0000256" key="1">
    <source>
        <dbReference type="ARBA" id="ARBA00004604"/>
    </source>
</evidence>
<dbReference type="InterPro" id="IPR022125">
    <property type="entry name" value="U3snoRNP10_N"/>
</dbReference>
<dbReference type="InterPro" id="IPR012954">
    <property type="entry name" value="BP28_C_dom"/>
</dbReference>
<dbReference type="Pfam" id="PF08146">
    <property type="entry name" value="BP28CT"/>
    <property type="match status" value="1"/>
</dbReference>
<dbReference type="RefSeq" id="XP_069212484.1">
    <property type="nucleotide sequence ID" value="XM_069348940.1"/>
</dbReference>
<keyword evidence="7 8" id="KW-0687">Ribonucleoprotein</keyword>
<proteinExistence type="inferred from homology"/>
<comment type="subcellular location">
    <subcellularLocation>
        <location evidence="1 8">Nucleus</location>
        <location evidence="1 8">Nucleolus</location>
    </subcellularLocation>
</comment>
<dbReference type="PANTHER" id="PTHR13457">
    <property type="entry name" value="BAP28"/>
    <property type="match status" value="1"/>
</dbReference>
<keyword evidence="11" id="KW-1185">Reference proteome</keyword>
<dbReference type="InterPro" id="IPR016024">
    <property type="entry name" value="ARM-type_fold"/>
</dbReference>
<evidence type="ECO:0000313" key="10">
    <source>
        <dbReference type="EMBL" id="KAL1412540.1"/>
    </source>
</evidence>
<evidence type="ECO:0000256" key="4">
    <source>
        <dbReference type="ARBA" id="ARBA00022517"/>
    </source>
</evidence>
<gene>
    <name evidence="10" type="primary">UTP10</name>
    <name evidence="10" type="ORF">Q8F55_000286</name>
</gene>
<comment type="caution">
    <text evidence="10">The sequence shown here is derived from an EMBL/GenBank/DDBJ whole genome shotgun (WGS) entry which is preliminary data.</text>
</comment>
<keyword evidence="5 8" id="KW-0698">rRNA processing</keyword>
<accession>A0ABR3QCU0</accession>
<keyword evidence="4 8" id="KW-0690">Ribosome biogenesis</keyword>
<feature type="domain" description="BP28 C-terminal" evidence="9">
    <location>
        <begin position="1718"/>
        <end position="1867"/>
    </location>
</feature>
<evidence type="ECO:0000313" key="11">
    <source>
        <dbReference type="Proteomes" id="UP001565368"/>
    </source>
</evidence>
<name>A0ABR3QCU0_9TREE</name>
<comment type="subunit">
    <text evidence="8">Component of the ribosomal small subunit (SSU) processome.</text>
</comment>
<dbReference type="InterPro" id="IPR011989">
    <property type="entry name" value="ARM-like"/>
</dbReference>
<evidence type="ECO:0000256" key="2">
    <source>
        <dbReference type="ARBA" id="ARBA00010559"/>
    </source>
</evidence>
<dbReference type="Pfam" id="PF12397">
    <property type="entry name" value="U3snoRNP10"/>
    <property type="match status" value="1"/>
</dbReference>
<dbReference type="GeneID" id="95981329"/>
<keyword evidence="6 8" id="KW-0539">Nucleus</keyword>
<evidence type="ECO:0000259" key="9">
    <source>
        <dbReference type="SMART" id="SM01036"/>
    </source>
</evidence>
<comment type="function">
    <text evidence="8">Involved in nucleolar processing of pre-18S ribosomal RNA.</text>
</comment>
<dbReference type="Gene3D" id="1.25.10.10">
    <property type="entry name" value="Leucine-rich Repeat Variant"/>
    <property type="match status" value="2"/>
</dbReference>
<organism evidence="10 11">
    <name type="scientific">Vanrija albida</name>
    <dbReference type="NCBI Taxonomy" id="181172"/>
    <lineage>
        <taxon>Eukaryota</taxon>
        <taxon>Fungi</taxon>
        <taxon>Dikarya</taxon>
        <taxon>Basidiomycota</taxon>
        <taxon>Agaricomycotina</taxon>
        <taxon>Tremellomycetes</taxon>
        <taxon>Trichosporonales</taxon>
        <taxon>Trichosporonaceae</taxon>
        <taxon>Vanrija</taxon>
    </lineage>
</organism>
<reference evidence="10 11" key="1">
    <citation type="submission" date="2023-08" db="EMBL/GenBank/DDBJ databases">
        <title>Annotated Genome Sequence of Vanrija albida AlHP1.</title>
        <authorList>
            <person name="Herzog R."/>
        </authorList>
    </citation>
    <scope>NUCLEOTIDE SEQUENCE [LARGE SCALE GENOMIC DNA]</scope>
    <source>
        <strain evidence="10 11">AlHP1</strain>
    </source>
</reference>
<dbReference type="SUPFAM" id="SSF48371">
    <property type="entry name" value="ARM repeat"/>
    <property type="match status" value="2"/>
</dbReference>
<evidence type="ECO:0000256" key="6">
    <source>
        <dbReference type="ARBA" id="ARBA00023242"/>
    </source>
</evidence>
<dbReference type="Proteomes" id="UP001565368">
    <property type="component" value="Unassembled WGS sequence"/>
</dbReference>